<dbReference type="InterPro" id="IPR025110">
    <property type="entry name" value="AMP-bd_C"/>
</dbReference>
<gene>
    <name evidence="12" type="ORF">KBY27_11080</name>
</gene>
<evidence type="ECO:0000256" key="4">
    <source>
        <dbReference type="ARBA" id="ARBA00022598"/>
    </source>
</evidence>
<dbReference type="InterPro" id="IPR045851">
    <property type="entry name" value="AMP-bd_C_sf"/>
</dbReference>
<feature type="domain" description="AMP-dependent synthetase/ligase" evidence="10">
    <location>
        <begin position="12"/>
        <end position="364"/>
    </location>
</feature>
<dbReference type="GO" id="GO:0046872">
    <property type="term" value="F:metal ion binding"/>
    <property type="evidence" value="ECO:0007669"/>
    <property type="project" value="UniProtKB-KW"/>
</dbReference>
<dbReference type="GO" id="GO:0016878">
    <property type="term" value="F:acid-thiol ligase activity"/>
    <property type="evidence" value="ECO:0007669"/>
    <property type="project" value="UniProtKB-ARBA"/>
</dbReference>
<sequence>MTDTFANILRGHAKHRPDAPALTFQGRTQTFLDLDTGSSRSANLLAARGVNAGAHVAILSKNRADYFEIIYAANKIGASVVCLNWRLSAREIGDILADAEPSLLLLDETGTGLVPDDFTLCDVLHFGREFDAERAAQPDTDPGHEGAPDEVALILYTSGTTGLPKGVMLTNEGMSYTAELAKAWGMSHTSVNLVAMPLFHIGGCGYGSSTMLAGGHTVLMADVDISAIIDLIPRYSVTHTFMVPAVVQALLNAPQVADADMSSLELLMYGASPMGDVLLRRAIETLGCNFMHAYGMTESSGTVVCLGPEWHDPDGPNSHLLKSCGTALPWVELRVVDPATGTDRPAGEVGEIWLRSPMLMKGYWRNPKATAEVIVEDGWFRSGDAAYLDDEGHVFLFDRYKDMIISGGENIYPAEIENVLNGHPAVAQVGVIGVPHARWGETPLAVVVLREGQTATEAELIAHTRADLAHYKCPTRIAFADALPRNASGKLLKPEMRRLYGAGA</sequence>
<protein>
    <recommendedName>
        <fullName evidence="9">3-methylmercaptopropionyl-CoA ligase</fullName>
        <ecNumber evidence="8">6.2.1.44</ecNumber>
    </recommendedName>
</protein>
<comment type="catalytic activity">
    <reaction evidence="7">
        <text>3-(methylsulfanyl)propanoate + ATP + CoA = 3-(methylsulfanyl)propanoyl-CoA + AMP + diphosphate</text>
        <dbReference type="Rhea" id="RHEA:43052"/>
        <dbReference type="ChEBI" id="CHEBI:30616"/>
        <dbReference type="ChEBI" id="CHEBI:33019"/>
        <dbReference type="ChEBI" id="CHEBI:49016"/>
        <dbReference type="ChEBI" id="CHEBI:57287"/>
        <dbReference type="ChEBI" id="CHEBI:82815"/>
        <dbReference type="ChEBI" id="CHEBI:456215"/>
        <dbReference type="EC" id="6.2.1.44"/>
    </reaction>
    <physiologicalReaction direction="left-to-right" evidence="7">
        <dbReference type="Rhea" id="RHEA:43053"/>
    </physiologicalReaction>
</comment>
<evidence type="ECO:0000256" key="1">
    <source>
        <dbReference type="ARBA" id="ARBA00001946"/>
    </source>
</evidence>
<dbReference type="Gene3D" id="3.40.50.12780">
    <property type="entry name" value="N-terminal domain of ligase-like"/>
    <property type="match status" value="1"/>
</dbReference>
<dbReference type="PROSITE" id="PS00455">
    <property type="entry name" value="AMP_BINDING"/>
    <property type="match status" value="1"/>
</dbReference>
<dbReference type="PANTHER" id="PTHR43767">
    <property type="entry name" value="LONG-CHAIN-FATTY-ACID--COA LIGASE"/>
    <property type="match status" value="1"/>
</dbReference>
<accession>A0A9Q3WM16</accession>
<evidence type="ECO:0000313" key="12">
    <source>
        <dbReference type="EMBL" id="MCE8537998.1"/>
    </source>
</evidence>
<evidence type="ECO:0000259" key="11">
    <source>
        <dbReference type="Pfam" id="PF13193"/>
    </source>
</evidence>
<dbReference type="RefSeq" id="WP_234219822.1">
    <property type="nucleotide sequence ID" value="NZ_JAGQAF010000006.1"/>
</dbReference>
<dbReference type="InterPro" id="IPR020845">
    <property type="entry name" value="AMP-binding_CS"/>
</dbReference>
<evidence type="ECO:0000256" key="6">
    <source>
        <dbReference type="ARBA" id="ARBA00022842"/>
    </source>
</evidence>
<comment type="caution">
    <text evidence="12">The sequence shown here is derived from an EMBL/GenBank/DDBJ whole genome shotgun (WGS) entry which is preliminary data.</text>
</comment>
<keyword evidence="5" id="KW-0479">Metal-binding</keyword>
<name>A0A9Q3WM16_9RHOB</name>
<dbReference type="EMBL" id="JAGQAF010000006">
    <property type="protein sequence ID" value="MCE8537998.1"/>
    <property type="molecule type" value="Genomic_DNA"/>
</dbReference>
<evidence type="ECO:0000259" key="10">
    <source>
        <dbReference type="Pfam" id="PF00501"/>
    </source>
</evidence>
<dbReference type="PANTHER" id="PTHR43767:SF1">
    <property type="entry name" value="NONRIBOSOMAL PEPTIDE SYNTHASE PES1 (EUROFUNG)-RELATED"/>
    <property type="match status" value="1"/>
</dbReference>
<evidence type="ECO:0000256" key="5">
    <source>
        <dbReference type="ARBA" id="ARBA00022723"/>
    </source>
</evidence>
<dbReference type="InterPro" id="IPR042099">
    <property type="entry name" value="ANL_N_sf"/>
</dbReference>
<proteinExistence type="inferred from homology"/>
<dbReference type="Proteomes" id="UP000813672">
    <property type="component" value="Unassembled WGS sequence"/>
</dbReference>
<dbReference type="Pfam" id="PF00501">
    <property type="entry name" value="AMP-binding"/>
    <property type="match status" value="1"/>
</dbReference>
<dbReference type="EC" id="6.2.1.44" evidence="8"/>
<evidence type="ECO:0000256" key="9">
    <source>
        <dbReference type="ARBA" id="ARBA00067668"/>
    </source>
</evidence>
<keyword evidence="4" id="KW-0436">Ligase</keyword>
<dbReference type="Gene3D" id="3.30.300.30">
    <property type="match status" value="1"/>
</dbReference>
<evidence type="ECO:0000256" key="7">
    <source>
        <dbReference type="ARBA" id="ARBA00051915"/>
    </source>
</evidence>
<evidence type="ECO:0000256" key="2">
    <source>
        <dbReference type="ARBA" id="ARBA00006432"/>
    </source>
</evidence>
<dbReference type="FunFam" id="3.30.300.30:FF:000008">
    <property type="entry name" value="2,3-dihydroxybenzoate-AMP ligase"/>
    <property type="match status" value="1"/>
</dbReference>
<comment type="similarity">
    <text evidence="2">Belongs to the ATP-dependent AMP-binding enzyme family.</text>
</comment>
<comment type="subunit">
    <text evidence="3">Homodimer.</text>
</comment>
<dbReference type="AlphaFoldDB" id="A0A9Q3WM16"/>
<dbReference type="InterPro" id="IPR000873">
    <property type="entry name" value="AMP-dep_synth/lig_dom"/>
</dbReference>
<dbReference type="Pfam" id="PF13193">
    <property type="entry name" value="AMP-binding_C"/>
    <property type="match status" value="1"/>
</dbReference>
<feature type="domain" description="AMP-binding enzyme C-terminal" evidence="11">
    <location>
        <begin position="415"/>
        <end position="490"/>
    </location>
</feature>
<keyword evidence="6" id="KW-0460">Magnesium</keyword>
<evidence type="ECO:0000256" key="8">
    <source>
        <dbReference type="ARBA" id="ARBA00066616"/>
    </source>
</evidence>
<dbReference type="SUPFAM" id="SSF56801">
    <property type="entry name" value="Acetyl-CoA synthetase-like"/>
    <property type="match status" value="1"/>
</dbReference>
<evidence type="ECO:0000313" key="13">
    <source>
        <dbReference type="Proteomes" id="UP000813672"/>
    </source>
</evidence>
<comment type="cofactor">
    <cofactor evidence="1">
        <name>Mg(2+)</name>
        <dbReference type="ChEBI" id="CHEBI:18420"/>
    </cofactor>
</comment>
<dbReference type="InterPro" id="IPR050237">
    <property type="entry name" value="ATP-dep_AMP-bd_enzyme"/>
</dbReference>
<organism evidence="12 13">
    <name type="scientific">Ruegeria pomeroyi</name>
    <dbReference type="NCBI Taxonomy" id="89184"/>
    <lineage>
        <taxon>Bacteria</taxon>
        <taxon>Pseudomonadati</taxon>
        <taxon>Pseudomonadota</taxon>
        <taxon>Alphaproteobacteria</taxon>
        <taxon>Rhodobacterales</taxon>
        <taxon>Roseobacteraceae</taxon>
        <taxon>Ruegeria</taxon>
    </lineage>
</organism>
<reference evidence="12" key="1">
    <citation type="journal article" date="2021" name="Environ. Microbiol.">
        <title>Cryptic niche differentiation of novel sediment ecotypes of Rugeria pomeroyi correlates with nitrate respiration.</title>
        <authorList>
            <person name="Lin X."/>
            <person name="McNichol J."/>
            <person name="Chu X."/>
            <person name="Qian Y."/>
            <person name="Luo H."/>
        </authorList>
    </citation>
    <scope>NUCLEOTIDE SEQUENCE</scope>
    <source>
        <strain evidence="12">SZCCDBB064</strain>
    </source>
</reference>
<evidence type="ECO:0000256" key="3">
    <source>
        <dbReference type="ARBA" id="ARBA00011738"/>
    </source>
</evidence>